<evidence type="ECO:0000313" key="3">
    <source>
        <dbReference type="Proteomes" id="UP000256964"/>
    </source>
</evidence>
<reference evidence="2 3" key="1">
    <citation type="journal article" date="2018" name="Biotechnol. Biofuels">
        <title>Integrative visual omics of the white-rot fungus Polyporus brumalis exposes the biotechnological potential of its oxidative enzymes for delignifying raw plant biomass.</title>
        <authorList>
            <person name="Miyauchi S."/>
            <person name="Rancon A."/>
            <person name="Drula E."/>
            <person name="Hage H."/>
            <person name="Chaduli D."/>
            <person name="Favel A."/>
            <person name="Grisel S."/>
            <person name="Henrissat B."/>
            <person name="Herpoel-Gimbert I."/>
            <person name="Ruiz-Duenas F.J."/>
            <person name="Chevret D."/>
            <person name="Hainaut M."/>
            <person name="Lin J."/>
            <person name="Wang M."/>
            <person name="Pangilinan J."/>
            <person name="Lipzen A."/>
            <person name="Lesage-Meessen L."/>
            <person name="Navarro D."/>
            <person name="Riley R."/>
            <person name="Grigoriev I.V."/>
            <person name="Zhou S."/>
            <person name="Raouche S."/>
            <person name="Rosso M.N."/>
        </authorList>
    </citation>
    <scope>NUCLEOTIDE SEQUENCE [LARGE SCALE GENOMIC DNA]</scope>
    <source>
        <strain evidence="2 3">BRFM 1820</strain>
    </source>
</reference>
<feature type="region of interest" description="Disordered" evidence="1">
    <location>
        <begin position="1"/>
        <end position="32"/>
    </location>
</feature>
<keyword evidence="3" id="KW-1185">Reference proteome</keyword>
<evidence type="ECO:0000313" key="2">
    <source>
        <dbReference type="EMBL" id="RDX46777.1"/>
    </source>
</evidence>
<organism evidence="2 3">
    <name type="scientific">Lentinus brumalis</name>
    <dbReference type="NCBI Taxonomy" id="2498619"/>
    <lineage>
        <taxon>Eukaryota</taxon>
        <taxon>Fungi</taxon>
        <taxon>Dikarya</taxon>
        <taxon>Basidiomycota</taxon>
        <taxon>Agaricomycotina</taxon>
        <taxon>Agaricomycetes</taxon>
        <taxon>Polyporales</taxon>
        <taxon>Polyporaceae</taxon>
        <taxon>Lentinus</taxon>
    </lineage>
</organism>
<proteinExistence type="predicted"/>
<dbReference type="OrthoDB" id="2919358at2759"/>
<evidence type="ECO:0000256" key="1">
    <source>
        <dbReference type="SAM" id="MobiDB-lite"/>
    </source>
</evidence>
<accession>A0A371D2K3</accession>
<protein>
    <submittedName>
        <fullName evidence="2">Uncharacterized protein</fullName>
    </submittedName>
</protein>
<feature type="compositionally biased region" description="Low complexity" evidence="1">
    <location>
        <begin position="1"/>
        <end position="24"/>
    </location>
</feature>
<dbReference type="Proteomes" id="UP000256964">
    <property type="component" value="Unassembled WGS sequence"/>
</dbReference>
<name>A0A371D2K3_9APHY</name>
<dbReference type="AlphaFoldDB" id="A0A371D2K3"/>
<dbReference type="EMBL" id="KZ857424">
    <property type="protein sequence ID" value="RDX46777.1"/>
    <property type="molecule type" value="Genomic_DNA"/>
</dbReference>
<sequence length="67" mass="6772">MHASASTAIVSSRSVASSSQPRASELPSGTTPVPYAVDATPCPTAASSPQCCHCGWRGAHAPTCPFK</sequence>
<gene>
    <name evidence="2" type="ORF">OH76DRAFT_1355479</name>
</gene>